<evidence type="ECO:0000313" key="1">
    <source>
        <dbReference type="EMBL" id="MDB1125446.1"/>
    </source>
</evidence>
<keyword evidence="2" id="KW-1185">Reference proteome</keyword>
<gene>
    <name evidence="1" type="ORF">PGX00_18020</name>
</gene>
<proteinExistence type="predicted"/>
<dbReference type="EMBL" id="JAQLOI010000003">
    <property type="protein sequence ID" value="MDB1125446.1"/>
    <property type="molecule type" value="Genomic_DNA"/>
</dbReference>
<reference evidence="1 2" key="1">
    <citation type="submission" date="2023-01" db="EMBL/GenBank/DDBJ databases">
        <title>Vibrio sp. KJ40-1 sp.nov, isolated from marine algae.</title>
        <authorList>
            <person name="Butt M."/>
            <person name="Kim J.M.J."/>
            <person name="Jeon C.O.C."/>
        </authorList>
    </citation>
    <scope>NUCLEOTIDE SEQUENCE [LARGE SCALE GENOMIC DNA]</scope>
    <source>
        <strain evidence="1 2">KJ40-1</strain>
    </source>
</reference>
<evidence type="ECO:0008006" key="3">
    <source>
        <dbReference type="Google" id="ProtNLM"/>
    </source>
</evidence>
<dbReference type="PROSITE" id="PS51257">
    <property type="entry name" value="PROKAR_LIPOPROTEIN"/>
    <property type="match status" value="1"/>
</dbReference>
<dbReference type="Proteomes" id="UP001210678">
    <property type="component" value="Unassembled WGS sequence"/>
</dbReference>
<name>A0ABT4YV66_9VIBR</name>
<evidence type="ECO:0000313" key="2">
    <source>
        <dbReference type="Proteomes" id="UP001210678"/>
    </source>
</evidence>
<comment type="caution">
    <text evidence="1">The sequence shown here is derived from an EMBL/GenBank/DDBJ whole genome shotgun (WGS) entry which is preliminary data.</text>
</comment>
<sequence>MGIINKACGLLVVFTLLITGCLSNTKNALQKANLSPGVTYQVQSFDVDLTYKLNVPGFLDQEHTKKVMEASFNKALENAGLLAQESDKNTIPIYIYIDYRRIFTGEATPFPIDKVGSPYFYFQITTKNDTETFNIYQSKELSLSISMFDFADLFKADKNIATDVKYSMSIGHNIAKQLIEKTPGHNVEQVDDILDVELNAFVNSTIRAFEEQEEARIGYDYIPDIITKDFVARLTSDKYKVRKSAYKEIQKSWFNQDPIFGLINDQLLASYKQDLSDEALSEAKYQIETLALSGLASYTSTLSKIAQNAKSEQLIKEATEGLETLKSRSIRASAIHKPLPENMTLEWQQHQFYNMIRSNDLYLQKLAVKRIYKKYPRNEILLDELSLSLDNARSRSVYKAILRSDYHAWICRVLGMSGNKKYKAKLDYMAMHANTKKVRNFAEEFAEELE</sequence>
<protein>
    <recommendedName>
        <fullName evidence="3">Lipoprotein</fullName>
    </recommendedName>
</protein>
<dbReference type="RefSeq" id="WP_272139166.1">
    <property type="nucleotide sequence ID" value="NZ_JAQLOI010000003.1"/>
</dbReference>
<accession>A0ABT4YV66</accession>
<organism evidence="1 2">
    <name type="scientific">Vibrio algarum</name>
    <dbReference type="NCBI Taxonomy" id="3020714"/>
    <lineage>
        <taxon>Bacteria</taxon>
        <taxon>Pseudomonadati</taxon>
        <taxon>Pseudomonadota</taxon>
        <taxon>Gammaproteobacteria</taxon>
        <taxon>Vibrionales</taxon>
        <taxon>Vibrionaceae</taxon>
        <taxon>Vibrio</taxon>
    </lineage>
</organism>